<dbReference type="GO" id="GO:0009307">
    <property type="term" value="P:DNA restriction-modification system"/>
    <property type="evidence" value="ECO:0007669"/>
    <property type="project" value="UniProtKB-KW"/>
</dbReference>
<name>A0A1X9SWR8_9BACT</name>
<dbReference type="Gene3D" id="3.90.220.20">
    <property type="entry name" value="DNA methylase specificity domains"/>
    <property type="match status" value="2"/>
</dbReference>
<dbReference type="InterPro" id="IPR000055">
    <property type="entry name" value="Restrct_endonuc_typeI_TRD"/>
</dbReference>
<dbReference type="Pfam" id="PF01420">
    <property type="entry name" value="Methylase_S"/>
    <property type="match status" value="2"/>
</dbReference>
<evidence type="ECO:0000256" key="3">
    <source>
        <dbReference type="ARBA" id="ARBA00023125"/>
    </source>
</evidence>
<keyword evidence="2" id="KW-0680">Restriction system</keyword>
<dbReference type="KEGG" id="camy:CSUIS_0877"/>
<dbReference type="RefSeq" id="WP_086297390.1">
    <property type="nucleotide sequence ID" value="NZ_CP018789.1"/>
</dbReference>
<dbReference type="GO" id="GO:0003677">
    <property type="term" value="F:DNA binding"/>
    <property type="evidence" value="ECO:0007669"/>
    <property type="project" value="UniProtKB-KW"/>
</dbReference>
<dbReference type="STRING" id="1660073.CSUIS_0877"/>
<proteinExistence type="inferred from homology"/>
<dbReference type="InterPro" id="IPR051212">
    <property type="entry name" value="Type-I_RE_S_subunit"/>
</dbReference>
<dbReference type="AlphaFoldDB" id="A0A1X9SWR8"/>
<dbReference type="SUPFAM" id="SSF116734">
    <property type="entry name" value="DNA methylase specificity domain"/>
    <property type="match status" value="2"/>
</dbReference>
<keyword evidence="3" id="KW-0238">DNA-binding</keyword>
<reference evidence="6" key="1">
    <citation type="journal article" date="2017" name="Genome Biol. Evol.">
        <title>Comparative Genomic Analysis Identifies a Campylobacter Clade Deficient in Selenium Metabolism.</title>
        <authorList>
            <person name="Miller W.G."/>
            <person name="Yee E."/>
            <person name="Lopes B.S."/>
            <person name="Chapman M.H."/>
            <person name="Huynh S."/>
            <person name="Bono J.L."/>
            <person name="Parker C.T."/>
            <person name="Strachan N.J.C."/>
            <person name="Forbes K.J."/>
        </authorList>
    </citation>
    <scope>NUCLEOTIDE SEQUENCE [LARGE SCALE GENOMIC DNA]</scope>
    <source>
        <strain evidence="6">RM6137</strain>
    </source>
</reference>
<dbReference type="PANTHER" id="PTHR43140:SF1">
    <property type="entry name" value="TYPE I RESTRICTION ENZYME ECOKI SPECIFICITY SUBUNIT"/>
    <property type="match status" value="1"/>
</dbReference>
<comment type="similarity">
    <text evidence="1">Belongs to the type-I restriction system S methylase family.</text>
</comment>
<dbReference type="CDD" id="cd17264">
    <property type="entry name" value="RMtype1_S_Eco3763I-TRD2-CR2_like"/>
    <property type="match status" value="1"/>
</dbReference>
<evidence type="ECO:0000256" key="2">
    <source>
        <dbReference type="ARBA" id="ARBA00022747"/>
    </source>
</evidence>
<dbReference type="EMBL" id="CP018789">
    <property type="protein sequence ID" value="ARR00691.1"/>
    <property type="molecule type" value="Genomic_DNA"/>
</dbReference>
<accession>A0A1X9SWR8</accession>
<dbReference type="REBASE" id="201164">
    <property type="entry name" value="S.Csp6137ORF876P"/>
</dbReference>
<gene>
    <name evidence="5" type="primary">hsdS2</name>
    <name evidence="5" type="ORF">CSUIS_0877</name>
</gene>
<evidence type="ECO:0000313" key="5">
    <source>
        <dbReference type="EMBL" id="ARR00691.1"/>
    </source>
</evidence>
<dbReference type="CDD" id="cd17293">
    <property type="entry name" value="RMtype1_S_Ppo21ORF8840P_TRD1-CR1_like"/>
    <property type="match status" value="1"/>
</dbReference>
<evidence type="ECO:0000256" key="1">
    <source>
        <dbReference type="ARBA" id="ARBA00010923"/>
    </source>
</evidence>
<dbReference type="PANTHER" id="PTHR43140">
    <property type="entry name" value="TYPE-1 RESTRICTION ENZYME ECOKI SPECIFICITY PROTEIN"/>
    <property type="match status" value="1"/>
</dbReference>
<sequence>MAKIKKDTNLKKAILQAAITGQLISNIEGETETGKQLLDKIIKERNKKLLAEWEEAKKKNPKAKKPTPIVASEIAEDEIPFEIPKNWCWCRLGNLGITNTGATPSKNNPEYFGNFIDFLSPGDIQNSIITYGKQGLSEAGYKVARPTPSGTIIQVCIGGSIGKCAVVDREVTFNQQINSITTICSNTQYIYYVLSSEYFQKIIIEYSTGTATPIINKSSWEKLYIPLPPLAVQNAIVAKLEEVLPLVDAYENAVLQKEELKTALFDKVKKAILQEAIQGKLTESWRKTATIEETGKQLLDRIIEKRNKKLLAEWEEAKKKNPKAKKPTPIVASEIAEDEIPFEIPKNWCWCRLGDLGTFINGDRGSNYPSKDKLSSNGEIPFVSAINFENTTLRKDNLLYVSQKQYDLLRSGKLQKEDFAICIRGSLGKFCFYPLEVGAIASSLVILRANEIINKKYLYYYLCSDFFYEEIKRFNNGTAQPNLAAGDLIKFLFPLPPLAEQEKIVEIIEQILPLCEKLAF</sequence>
<evidence type="ECO:0000259" key="4">
    <source>
        <dbReference type="Pfam" id="PF01420"/>
    </source>
</evidence>
<evidence type="ECO:0000313" key="6">
    <source>
        <dbReference type="Proteomes" id="UP000194260"/>
    </source>
</evidence>
<organism evidence="5 6">
    <name type="scientific">Campylobacter porcelli</name>
    <dbReference type="NCBI Taxonomy" id="1660073"/>
    <lineage>
        <taxon>Bacteria</taxon>
        <taxon>Pseudomonadati</taxon>
        <taxon>Campylobacterota</taxon>
        <taxon>Epsilonproteobacteria</taxon>
        <taxon>Campylobacterales</taxon>
        <taxon>Campylobacteraceae</taxon>
        <taxon>Campylobacter</taxon>
    </lineage>
</organism>
<dbReference type="Proteomes" id="UP000194260">
    <property type="component" value="Chromosome"/>
</dbReference>
<protein>
    <submittedName>
        <fullName evidence="5">Type I restriction/modification system, S subunit</fullName>
    </submittedName>
</protein>
<dbReference type="InterPro" id="IPR044946">
    <property type="entry name" value="Restrct_endonuc_typeI_TRD_sf"/>
</dbReference>
<feature type="domain" description="Type I restriction modification DNA specificity" evidence="4">
    <location>
        <begin position="84"/>
        <end position="243"/>
    </location>
</feature>
<feature type="domain" description="Type I restriction modification DNA specificity" evidence="4">
    <location>
        <begin position="345"/>
        <end position="511"/>
    </location>
</feature>